<dbReference type="PANTHER" id="PTHR33747:SF1">
    <property type="entry name" value="ADENYLATE CYCLASE-ASSOCIATED CAP C-TERMINAL DOMAIN-CONTAINING PROTEIN"/>
    <property type="match status" value="1"/>
</dbReference>
<accession>A0A378JNX9</accession>
<dbReference type="NCBIfam" id="NF002449">
    <property type="entry name" value="PRK01617.1"/>
    <property type="match status" value="1"/>
</dbReference>
<dbReference type="Pfam" id="PF17775">
    <property type="entry name" value="YchJ_M-like"/>
    <property type="match status" value="1"/>
</dbReference>
<keyword evidence="3" id="KW-1185">Reference proteome</keyword>
<dbReference type="Gene3D" id="3.10.450.50">
    <property type="match status" value="1"/>
</dbReference>
<evidence type="ECO:0000259" key="1">
    <source>
        <dbReference type="Pfam" id="PF17775"/>
    </source>
</evidence>
<evidence type="ECO:0000313" key="3">
    <source>
        <dbReference type="Proteomes" id="UP000254794"/>
    </source>
</evidence>
<dbReference type="Pfam" id="PF02810">
    <property type="entry name" value="SEC-C"/>
    <property type="match status" value="1"/>
</dbReference>
<gene>
    <name evidence="2" type="primary">ychJ</name>
    <name evidence="2" type="ORF">NCTC13316_02002</name>
</gene>
<dbReference type="SUPFAM" id="SSF54427">
    <property type="entry name" value="NTF2-like"/>
    <property type="match status" value="1"/>
</dbReference>
<dbReference type="Proteomes" id="UP000254794">
    <property type="component" value="Unassembled WGS sequence"/>
</dbReference>
<dbReference type="EMBL" id="UGOD01000001">
    <property type="protein sequence ID" value="STX51899.1"/>
    <property type="molecule type" value="Genomic_DNA"/>
</dbReference>
<dbReference type="RefSeq" id="WP_115331501.1">
    <property type="nucleotide sequence ID" value="NZ_CAAAHP010000002.1"/>
</dbReference>
<dbReference type="InterPro" id="IPR032710">
    <property type="entry name" value="NTF2-like_dom_sf"/>
</dbReference>
<evidence type="ECO:0000313" key="2">
    <source>
        <dbReference type="EMBL" id="STX51899.1"/>
    </source>
</evidence>
<dbReference type="AlphaFoldDB" id="A0A378JNX9"/>
<dbReference type="InterPro" id="IPR048469">
    <property type="entry name" value="YchJ-like_M"/>
</dbReference>
<dbReference type="PANTHER" id="PTHR33747">
    <property type="entry name" value="UPF0225 PROTEIN SCO1677"/>
    <property type="match status" value="1"/>
</dbReference>
<organism evidence="2 3">
    <name type="scientific">Legionella busanensis</name>
    <dbReference type="NCBI Taxonomy" id="190655"/>
    <lineage>
        <taxon>Bacteria</taxon>
        <taxon>Pseudomonadati</taxon>
        <taxon>Pseudomonadota</taxon>
        <taxon>Gammaproteobacteria</taxon>
        <taxon>Legionellales</taxon>
        <taxon>Legionellaceae</taxon>
        <taxon>Legionella</taxon>
    </lineage>
</organism>
<dbReference type="SUPFAM" id="SSF103642">
    <property type="entry name" value="Sec-C motif"/>
    <property type="match status" value="1"/>
</dbReference>
<protein>
    <submittedName>
        <fullName evidence="2">Putative SEC-C motif domain protein</fullName>
    </submittedName>
</protein>
<reference evidence="2 3" key="1">
    <citation type="submission" date="2018-06" db="EMBL/GenBank/DDBJ databases">
        <authorList>
            <consortium name="Pathogen Informatics"/>
            <person name="Doyle S."/>
        </authorList>
    </citation>
    <scope>NUCLEOTIDE SEQUENCE [LARGE SCALE GENOMIC DNA]</scope>
    <source>
        <strain evidence="2 3">NCTC13316</strain>
    </source>
</reference>
<dbReference type="OrthoDB" id="21421at2"/>
<proteinExistence type="predicted"/>
<feature type="domain" description="YchJ-like middle NTF2-like" evidence="1">
    <location>
        <begin position="29"/>
        <end position="127"/>
    </location>
</feature>
<sequence length="161" mass="18573">MNSFCPCGSLYPYLDCCGLYIEQGQSAPTPEKLMRSRYTAYTRANIAYIKATMHGKPLINFDDVEAENWAKHVKWAGLEIINTYPEVKQDDCKFVEFIASYESEGKMQSIHEKSEFRKFNNKWFYTDSLKPNKLKKAAISRNKPCPCGSNKKYKNCHGRTS</sequence>
<dbReference type="InterPro" id="IPR004027">
    <property type="entry name" value="SEC_C_motif"/>
</dbReference>
<name>A0A378JNX9_9GAMM</name>